<evidence type="ECO:0000256" key="1">
    <source>
        <dbReference type="SAM" id="MobiDB-lite"/>
    </source>
</evidence>
<reference evidence="2 3" key="1">
    <citation type="submission" date="2024-08" db="EMBL/GenBank/DDBJ databases">
        <title>Insights into the chromosomal genome structure of Flemingia macrophylla.</title>
        <authorList>
            <person name="Ding Y."/>
            <person name="Zhao Y."/>
            <person name="Bi W."/>
            <person name="Wu M."/>
            <person name="Zhao G."/>
            <person name="Gong Y."/>
            <person name="Li W."/>
            <person name="Zhang P."/>
        </authorList>
    </citation>
    <scope>NUCLEOTIDE SEQUENCE [LARGE SCALE GENOMIC DNA]</scope>
    <source>
        <strain evidence="2">DYQJB</strain>
        <tissue evidence="2">Leaf</tissue>
    </source>
</reference>
<feature type="region of interest" description="Disordered" evidence="1">
    <location>
        <begin position="165"/>
        <end position="186"/>
    </location>
</feature>
<feature type="compositionally biased region" description="Basic and acidic residues" evidence="1">
    <location>
        <begin position="34"/>
        <end position="46"/>
    </location>
</feature>
<organism evidence="2 3">
    <name type="scientific">Flemingia macrophylla</name>
    <dbReference type="NCBI Taxonomy" id="520843"/>
    <lineage>
        <taxon>Eukaryota</taxon>
        <taxon>Viridiplantae</taxon>
        <taxon>Streptophyta</taxon>
        <taxon>Embryophyta</taxon>
        <taxon>Tracheophyta</taxon>
        <taxon>Spermatophyta</taxon>
        <taxon>Magnoliopsida</taxon>
        <taxon>eudicotyledons</taxon>
        <taxon>Gunneridae</taxon>
        <taxon>Pentapetalae</taxon>
        <taxon>rosids</taxon>
        <taxon>fabids</taxon>
        <taxon>Fabales</taxon>
        <taxon>Fabaceae</taxon>
        <taxon>Papilionoideae</taxon>
        <taxon>50 kb inversion clade</taxon>
        <taxon>NPAAA clade</taxon>
        <taxon>indigoferoid/millettioid clade</taxon>
        <taxon>Phaseoleae</taxon>
        <taxon>Flemingia</taxon>
    </lineage>
</organism>
<feature type="compositionally biased region" description="Polar residues" evidence="1">
    <location>
        <begin position="142"/>
        <end position="152"/>
    </location>
</feature>
<accession>A0ABD1LWA5</accession>
<proteinExistence type="predicted"/>
<protein>
    <submittedName>
        <fullName evidence="2">Uncharacterized protein</fullName>
    </submittedName>
</protein>
<evidence type="ECO:0000313" key="3">
    <source>
        <dbReference type="Proteomes" id="UP001603857"/>
    </source>
</evidence>
<feature type="compositionally biased region" description="Basic and acidic residues" evidence="1">
    <location>
        <begin position="166"/>
        <end position="178"/>
    </location>
</feature>
<name>A0ABD1LWA5_9FABA</name>
<dbReference type="Proteomes" id="UP001603857">
    <property type="component" value="Unassembled WGS sequence"/>
</dbReference>
<keyword evidence="3" id="KW-1185">Reference proteome</keyword>
<evidence type="ECO:0000313" key="2">
    <source>
        <dbReference type="EMBL" id="KAL2327633.1"/>
    </source>
</evidence>
<feature type="region of interest" description="Disordered" evidence="1">
    <location>
        <begin position="19"/>
        <end position="46"/>
    </location>
</feature>
<feature type="region of interest" description="Disordered" evidence="1">
    <location>
        <begin position="80"/>
        <end position="152"/>
    </location>
</feature>
<gene>
    <name evidence="2" type="ORF">Fmac_021060</name>
</gene>
<feature type="compositionally biased region" description="Basic and acidic residues" evidence="1">
    <location>
        <begin position="107"/>
        <end position="125"/>
    </location>
</feature>
<dbReference type="EMBL" id="JBGMDY010000007">
    <property type="protein sequence ID" value="KAL2327633.1"/>
    <property type="molecule type" value="Genomic_DNA"/>
</dbReference>
<dbReference type="AlphaFoldDB" id="A0ABD1LWA5"/>
<comment type="caution">
    <text evidence="2">The sequence shown here is derived from an EMBL/GenBank/DDBJ whole genome shotgun (WGS) entry which is preliminary data.</text>
</comment>
<sequence length="326" mass="37020">MKILIGRNKSSLDEINPHHWTKHINGRSTSLDEANPHETIKSTSDEAKDNTYLRTSQPLLKLLETFFTLRIPLNWLVLPSQPNQGTLRRSKPSRSETDYPNSVPVLRRLDLEREEERECSDRPETPSDYLRSSSPRYGGDSPNVTSYQSKTLPFQKSTLGRKRICKEKERECSDRPETPSDYLPSASLISPIYTPMSQWDQSIPSPSSWISSSKGSHAFTMDNNNKRITSFLLPKPLITANQSNLKLLGSHSFISSEHQKYRDISQKHKISSFISSSLAASINQDNNKQQKKGMRKHLTLMGFRIQGQVHADTTRRAGLLSLTIAK</sequence>